<reference evidence="13 14" key="1">
    <citation type="submission" date="2017-09" db="EMBL/GenBank/DDBJ databases">
        <title>Depth-based differentiation of microbial function through sediment-hosted aquifers and enrichment of novel symbionts in the deep terrestrial subsurface.</title>
        <authorList>
            <person name="Probst A.J."/>
            <person name="Ladd B."/>
            <person name="Jarett J.K."/>
            <person name="Geller-Mcgrath D.E."/>
            <person name="Sieber C.M."/>
            <person name="Emerson J.B."/>
            <person name="Anantharaman K."/>
            <person name="Thomas B.C."/>
            <person name="Malmstrom R."/>
            <person name="Stieglmeier M."/>
            <person name="Klingl A."/>
            <person name="Woyke T."/>
            <person name="Ryan C.M."/>
            <person name="Banfield J.F."/>
        </authorList>
    </citation>
    <scope>NUCLEOTIDE SEQUENCE [LARGE SCALE GENOMIC DNA]</scope>
    <source>
        <strain evidence="13">CG22_combo_CG10-13_8_21_14_all_47_15</strain>
    </source>
</reference>
<dbReference type="InterPro" id="IPR020616">
    <property type="entry name" value="Thiolase_N"/>
</dbReference>
<dbReference type="InterPro" id="IPR016039">
    <property type="entry name" value="Thiolase-like"/>
</dbReference>
<feature type="domain" description="Thiolase C-terminal" evidence="12">
    <location>
        <begin position="284"/>
        <end position="404"/>
    </location>
</feature>
<evidence type="ECO:0000313" key="13">
    <source>
        <dbReference type="EMBL" id="PIP73554.1"/>
    </source>
</evidence>
<evidence type="ECO:0000259" key="12">
    <source>
        <dbReference type="Pfam" id="PF02803"/>
    </source>
</evidence>
<evidence type="ECO:0000313" key="14">
    <source>
        <dbReference type="Proteomes" id="UP000230638"/>
    </source>
</evidence>
<accession>A0A2H0CUI8</accession>
<keyword evidence="4 10" id="KW-0808">Transferase</keyword>
<evidence type="ECO:0000256" key="5">
    <source>
        <dbReference type="ARBA" id="ARBA00022723"/>
    </source>
</evidence>
<comment type="caution">
    <text evidence="13">The sequence shown here is derived from an EMBL/GenBank/DDBJ whole genome shotgun (WGS) entry which is preliminary data.</text>
</comment>
<evidence type="ECO:0000256" key="8">
    <source>
        <dbReference type="ARBA" id="ARBA00023315"/>
    </source>
</evidence>
<dbReference type="PANTHER" id="PTHR18919:SF156">
    <property type="entry name" value="ACETYL-COA ACETYLTRANSFERASE, MITOCHONDRIAL"/>
    <property type="match status" value="1"/>
</dbReference>
<feature type="active site" description="Proton acceptor" evidence="9">
    <location>
        <position position="362"/>
    </location>
</feature>
<dbReference type="PROSITE" id="PS00098">
    <property type="entry name" value="THIOLASE_1"/>
    <property type="match status" value="1"/>
</dbReference>
<evidence type="ECO:0000256" key="1">
    <source>
        <dbReference type="ARBA" id="ARBA00010982"/>
    </source>
</evidence>
<comment type="subunit">
    <text evidence="2">Homotetramer.</text>
</comment>
<feature type="active site" description="Acyl-thioester intermediate" evidence="9">
    <location>
        <position position="96"/>
    </location>
</feature>
<dbReference type="Gene3D" id="3.40.47.10">
    <property type="match status" value="1"/>
</dbReference>
<dbReference type="GO" id="GO:0046872">
    <property type="term" value="F:metal ion binding"/>
    <property type="evidence" value="ECO:0007669"/>
    <property type="project" value="UniProtKB-KW"/>
</dbReference>
<evidence type="ECO:0000259" key="11">
    <source>
        <dbReference type="Pfam" id="PF00108"/>
    </source>
</evidence>
<dbReference type="PANTHER" id="PTHR18919">
    <property type="entry name" value="ACETYL-COA C-ACYLTRANSFERASE"/>
    <property type="match status" value="1"/>
</dbReference>
<dbReference type="Pfam" id="PF02803">
    <property type="entry name" value="Thiolase_C"/>
    <property type="match status" value="1"/>
</dbReference>
<dbReference type="EC" id="2.3.1.9" evidence="3"/>
<dbReference type="SUPFAM" id="SSF53901">
    <property type="entry name" value="Thiolase-like"/>
    <property type="match status" value="2"/>
</dbReference>
<name>A0A2H0CUI8_9BACT</name>
<dbReference type="CDD" id="cd00751">
    <property type="entry name" value="thiolase"/>
    <property type="match status" value="1"/>
</dbReference>
<feature type="domain" description="Thiolase N-terminal" evidence="11">
    <location>
        <begin position="7"/>
        <end position="275"/>
    </location>
</feature>
<dbReference type="PIRSF" id="PIRSF000429">
    <property type="entry name" value="Ac-CoA_Ac_transf"/>
    <property type="match status" value="1"/>
</dbReference>
<dbReference type="InterPro" id="IPR020617">
    <property type="entry name" value="Thiolase_C"/>
</dbReference>
<dbReference type="Proteomes" id="UP000230638">
    <property type="component" value="Unassembled WGS sequence"/>
</dbReference>
<comment type="similarity">
    <text evidence="1 10">Belongs to the thiolase-like superfamily. Thiolase family.</text>
</comment>
<dbReference type="GO" id="GO:0006635">
    <property type="term" value="P:fatty acid beta-oxidation"/>
    <property type="evidence" value="ECO:0007669"/>
    <property type="project" value="TreeGrafter"/>
</dbReference>
<sequence>MLANNSVCIIDGKRTPFGKFYGAFRDIPAPMLAAYILRTFSEQLAEEYGINREHNIHQVILGNVIQAGIGQNPARQAALAAGLSVGTSALTVNKVCSSGLLSVKLAAQAIACDDADIIAAGGMENMSLAPYFIKRPQKKVYGDVLFSSANTYFDFGAEEIVRDGLSDGLHDAYGNGAMGRIGELCAKVSRISREAQDAYAYESYLRAFHAIDDPAFYEQIESGDMPIVRDEEIHEPDLQRMQSLSPVFESSRGTITAANASKLSDGAAILLLASSAFAEWIGMRTLARISAFAEYSDEPKLFPTAPTYAIKKVLQQANLPVTAIDLFEINEAFALVPIYAMRELSIPHDKVNIWGGAISVGHPLGASGARILMNLVYALRAKGKKRGIAALCNGGGEAVAVLVEVDD</sequence>
<dbReference type="InterPro" id="IPR020615">
    <property type="entry name" value="Thiolase_acyl_enz_int_AS"/>
</dbReference>
<dbReference type="InterPro" id="IPR020613">
    <property type="entry name" value="Thiolase_CS"/>
</dbReference>
<keyword evidence="6" id="KW-0809">Transit peptide</keyword>
<evidence type="ECO:0000256" key="9">
    <source>
        <dbReference type="PIRSR" id="PIRSR000429-1"/>
    </source>
</evidence>
<dbReference type="AlphaFoldDB" id="A0A2H0CUI8"/>
<keyword evidence="7" id="KW-0630">Potassium</keyword>
<protein>
    <recommendedName>
        <fullName evidence="3">acetyl-CoA C-acetyltransferase</fullName>
        <ecNumber evidence="3">2.3.1.9</ecNumber>
    </recommendedName>
</protein>
<evidence type="ECO:0000256" key="6">
    <source>
        <dbReference type="ARBA" id="ARBA00022946"/>
    </source>
</evidence>
<feature type="active site" description="Proton acceptor" evidence="9">
    <location>
        <position position="392"/>
    </location>
</feature>
<gene>
    <name evidence="13" type="ORF">COW88_01545</name>
</gene>
<evidence type="ECO:0000256" key="4">
    <source>
        <dbReference type="ARBA" id="ARBA00022679"/>
    </source>
</evidence>
<dbReference type="InterPro" id="IPR002155">
    <property type="entry name" value="Thiolase"/>
</dbReference>
<dbReference type="GO" id="GO:0003985">
    <property type="term" value="F:acetyl-CoA C-acetyltransferase activity"/>
    <property type="evidence" value="ECO:0007669"/>
    <property type="project" value="UniProtKB-EC"/>
</dbReference>
<evidence type="ECO:0000256" key="10">
    <source>
        <dbReference type="RuleBase" id="RU003557"/>
    </source>
</evidence>
<proteinExistence type="inferred from homology"/>
<keyword evidence="5" id="KW-0479">Metal-binding</keyword>
<dbReference type="InterPro" id="IPR020610">
    <property type="entry name" value="Thiolase_AS"/>
</dbReference>
<dbReference type="PROSITE" id="PS00737">
    <property type="entry name" value="THIOLASE_2"/>
    <property type="match status" value="1"/>
</dbReference>
<dbReference type="NCBIfam" id="TIGR01930">
    <property type="entry name" value="AcCoA-C-Actrans"/>
    <property type="match status" value="1"/>
</dbReference>
<dbReference type="EMBL" id="PCTL01000017">
    <property type="protein sequence ID" value="PIP73554.1"/>
    <property type="molecule type" value="Genomic_DNA"/>
</dbReference>
<keyword evidence="8 10" id="KW-0012">Acyltransferase</keyword>
<evidence type="ECO:0000256" key="3">
    <source>
        <dbReference type="ARBA" id="ARBA00012705"/>
    </source>
</evidence>
<dbReference type="Pfam" id="PF00108">
    <property type="entry name" value="Thiolase_N"/>
    <property type="match status" value="1"/>
</dbReference>
<dbReference type="PROSITE" id="PS00099">
    <property type="entry name" value="THIOLASE_3"/>
    <property type="match status" value="1"/>
</dbReference>
<evidence type="ECO:0000256" key="7">
    <source>
        <dbReference type="ARBA" id="ARBA00022958"/>
    </source>
</evidence>
<organism evidence="13 14">
    <name type="scientific">Candidatus Lloydbacteria bacterium CG22_combo_CG10-13_8_21_14_all_47_15</name>
    <dbReference type="NCBI Taxonomy" id="1974635"/>
    <lineage>
        <taxon>Bacteria</taxon>
        <taxon>Candidatus Lloydiibacteriota</taxon>
    </lineage>
</organism>
<evidence type="ECO:0000256" key="2">
    <source>
        <dbReference type="ARBA" id="ARBA00011881"/>
    </source>
</evidence>